<reference evidence="4" key="2">
    <citation type="journal article" date="2021" name="PeerJ">
        <title>Extensive microbial diversity within the chicken gut microbiome revealed by metagenomics and culture.</title>
        <authorList>
            <person name="Gilroy R."/>
            <person name="Ravi A."/>
            <person name="Getino M."/>
            <person name="Pursley I."/>
            <person name="Horton D.L."/>
            <person name="Alikhan N.F."/>
            <person name="Baker D."/>
            <person name="Gharbi K."/>
            <person name="Hall N."/>
            <person name="Watson M."/>
            <person name="Adriaenssens E.M."/>
            <person name="Foster-Nyarko E."/>
            <person name="Jarju S."/>
            <person name="Secka A."/>
            <person name="Antonio M."/>
            <person name="Oren A."/>
            <person name="Chaudhuri R.R."/>
            <person name="La Ragione R."/>
            <person name="Hildebrand F."/>
            <person name="Pallen M.J."/>
        </authorList>
    </citation>
    <scope>NUCLEOTIDE SEQUENCE</scope>
    <source>
        <strain evidence="4">ChiHjej10B9-9673</strain>
    </source>
</reference>
<evidence type="ECO:0000313" key="4">
    <source>
        <dbReference type="EMBL" id="HIS67007.1"/>
    </source>
</evidence>
<dbReference type="InterPro" id="IPR044911">
    <property type="entry name" value="V-type_ATPase_csu/dsu_dom_3"/>
</dbReference>
<name>A0A9D1FDB0_9FIRM</name>
<dbReference type="Pfam" id="PF01992">
    <property type="entry name" value="vATP-synt_AC39"/>
    <property type="match status" value="1"/>
</dbReference>
<keyword evidence="3" id="KW-0406">Ion transport</keyword>
<dbReference type="InterPro" id="IPR035067">
    <property type="entry name" value="V-type_ATPase_csu/dsu"/>
</dbReference>
<dbReference type="SUPFAM" id="SSF103486">
    <property type="entry name" value="V-type ATP synthase subunit C"/>
    <property type="match status" value="1"/>
</dbReference>
<accession>A0A9D1FDB0</accession>
<dbReference type="Gene3D" id="1.10.132.50">
    <property type="entry name" value="ATP synthase (C/AC39) subunit, domain 3"/>
    <property type="match status" value="1"/>
</dbReference>
<dbReference type="GO" id="GO:0046961">
    <property type="term" value="F:proton-transporting ATPase activity, rotational mechanism"/>
    <property type="evidence" value="ECO:0007669"/>
    <property type="project" value="InterPro"/>
</dbReference>
<organism evidence="4 5">
    <name type="scientific">Candidatus Scatomorpha merdipullorum</name>
    <dbReference type="NCBI Taxonomy" id="2840927"/>
    <lineage>
        <taxon>Bacteria</taxon>
        <taxon>Bacillati</taxon>
        <taxon>Bacillota</taxon>
        <taxon>Clostridia</taxon>
        <taxon>Eubacteriales</taxon>
        <taxon>Candidatus Scatomorpha</taxon>
    </lineage>
</organism>
<evidence type="ECO:0000256" key="2">
    <source>
        <dbReference type="ARBA" id="ARBA00022448"/>
    </source>
</evidence>
<dbReference type="InterPro" id="IPR036079">
    <property type="entry name" value="ATPase_csu/dsu_sf"/>
</dbReference>
<evidence type="ECO:0000256" key="3">
    <source>
        <dbReference type="ARBA" id="ARBA00023065"/>
    </source>
</evidence>
<dbReference type="Gene3D" id="1.20.1690.10">
    <property type="entry name" value="V-type ATP synthase subunit C domain"/>
    <property type="match status" value="2"/>
</dbReference>
<comment type="similarity">
    <text evidence="1">Belongs to the V-ATPase V0D/AC39 subunit family.</text>
</comment>
<dbReference type="InterPro" id="IPR002843">
    <property type="entry name" value="ATPase_V0-cplx_csu/dsu"/>
</dbReference>
<dbReference type="AlphaFoldDB" id="A0A9D1FDB0"/>
<protein>
    <submittedName>
        <fullName evidence="4">V-type ATPase subunit</fullName>
    </submittedName>
</protein>
<keyword evidence="2" id="KW-0813">Transport</keyword>
<comment type="caution">
    <text evidence="4">The sequence shown here is derived from an EMBL/GenBank/DDBJ whole genome shotgun (WGS) entry which is preliminary data.</text>
</comment>
<gene>
    <name evidence="4" type="ORF">IAC18_05525</name>
</gene>
<dbReference type="EMBL" id="DVJK01000155">
    <property type="protein sequence ID" value="HIS67007.1"/>
    <property type="molecule type" value="Genomic_DNA"/>
</dbReference>
<reference evidence="4" key="1">
    <citation type="submission" date="2020-10" db="EMBL/GenBank/DDBJ databases">
        <authorList>
            <person name="Gilroy R."/>
        </authorList>
    </citation>
    <scope>NUCLEOTIDE SEQUENCE</scope>
    <source>
        <strain evidence="4">ChiHjej10B9-9673</strain>
    </source>
</reference>
<proteinExistence type="inferred from homology"/>
<dbReference type="Proteomes" id="UP000824001">
    <property type="component" value="Unassembled WGS sequence"/>
</dbReference>
<sequence length="347" mass="38914">MNNSARRALDIALATEARGMYAGLLSAEEKERIAQIRSVDEFLRQLQRSEAWHAASLSMQAGEPTDTRFSEAVSRCVLADYEKLYRFANDMSRQFLNFITMDVELQAVMKALRRLLLPDAKAPEEESEVLPPALRSLPGHNLEKLRRAKTYEDISAAVAGGIFEDVLASLELDGQTGLPSLTEAGAGMESRFFEALAEYMRTGYTGPARRELGEAVGFRADMLNISYIMRLRRFNTSPERSGRLLLPLHGSVTAQIERRALEAGSDEEAFAILRSTRSGKYLPEEPSGSPEQMIRAAQRTYFRRVLHGRLNLAVVYAFLTLKQYEGDMLRRVFVALSYGLSPAEYVE</sequence>
<evidence type="ECO:0000313" key="5">
    <source>
        <dbReference type="Proteomes" id="UP000824001"/>
    </source>
</evidence>
<evidence type="ECO:0000256" key="1">
    <source>
        <dbReference type="ARBA" id="ARBA00006709"/>
    </source>
</evidence>